<evidence type="ECO:0000313" key="2">
    <source>
        <dbReference type="EMBL" id="EAY13830.1"/>
    </source>
</evidence>
<dbReference type="VEuPathDB" id="TrichDB:TVAGG3_0540970"/>
<sequence length="269" mass="30942">MNGISVCATIAAEKLKENDFLDWNVVDSFAEAVIQAEPELGKSLKNLFDQIRAKHDSEIEVTKSIIDNKCESLDLAITKLQIIEEKNYFKDNQESNAIVADNDENNDAEDNKSINSSFYFEDGGIVIEGDLEEEESEAEMFVFDAFQSDTTISKLENSFLSGKNPLTICIGNYIEKLSHGDTKSVKKLKKDLEICKHEINNLRKQNQQYLSLGLDWKKKYREQSAQMKEMMENHYEEIRALYRHLQDPSQINQNNQINNASKKSHRLNY</sequence>
<dbReference type="AlphaFoldDB" id="A2E0F0"/>
<dbReference type="RefSeq" id="XP_001326053.1">
    <property type="nucleotide sequence ID" value="XM_001326018.1"/>
</dbReference>
<reference evidence="2" key="2">
    <citation type="journal article" date="2007" name="Science">
        <title>Draft genome sequence of the sexually transmitted pathogen Trichomonas vaginalis.</title>
        <authorList>
            <person name="Carlton J.M."/>
            <person name="Hirt R.P."/>
            <person name="Silva J.C."/>
            <person name="Delcher A.L."/>
            <person name="Schatz M."/>
            <person name="Zhao Q."/>
            <person name="Wortman J.R."/>
            <person name="Bidwell S.L."/>
            <person name="Alsmark U.C.M."/>
            <person name="Besteiro S."/>
            <person name="Sicheritz-Ponten T."/>
            <person name="Noel C.J."/>
            <person name="Dacks J.B."/>
            <person name="Foster P.G."/>
            <person name="Simillion C."/>
            <person name="Van de Peer Y."/>
            <person name="Miranda-Saavedra D."/>
            <person name="Barton G.J."/>
            <person name="Westrop G.D."/>
            <person name="Mueller S."/>
            <person name="Dessi D."/>
            <person name="Fiori P.L."/>
            <person name="Ren Q."/>
            <person name="Paulsen I."/>
            <person name="Zhang H."/>
            <person name="Bastida-Corcuera F.D."/>
            <person name="Simoes-Barbosa A."/>
            <person name="Brown M.T."/>
            <person name="Hayes R.D."/>
            <person name="Mukherjee M."/>
            <person name="Okumura C.Y."/>
            <person name="Schneider R."/>
            <person name="Smith A.J."/>
            <person name="Vanacova S."/>
            <person name="Villalvazo M."/>
            <person name="Haas B.J."/>
            <person name="Pertea M."/>
            <person name="Feldblyum T.V."/>
            <person name="Utterback T.R."/>
            <person name="Shu C.L."/>
            <person name="Osoegawa K."/>
            <person name="de Jong P.J."/>
            <person name="Hrdy I."/>
            <person name="Horvathova L."/>
            <person name="Zubacova Z."/>
            <person name="Dolezal P."/>
            <person name="Malik S.B."/>
            <person name="Logsdon J.M. Jr."/>
            <person name="Henze K."/>
            <person name="Gupta A."/>
            <person name="Wang C.C."/>
            <person name="Dunne R.L."/>
            <person name="Upcroft J.A."/>
            <person name="Upcroft P."/>
            <person name="White O."/>
            <person name="Salzberg S.L."/>
            <person name="Tang P."/>
            <person name="Chiu C.-H."/>
            <person name="Lee Y.-S."/>
            <person name="Embley T.M."/>
            <person name="Coombs G.H."/>
            <person name="Mottram J.C."/>
            <person name="Tachezy J."/>
            <person name="Fraser-Liggett C.M."/>
            <person name="Johnson P.J."/>
        </authorList>
    </citation>
    <scope>NUCLEOTIDE SEQUENCE [LARGE SCALE GENOMIC DNA]</scope>
    <source>
        <strain evidence="2">G3</strain>
    </source>
</reference>
<protein>
    <submittedName>
        <fullName evidence="2">Uncharacterized protein</fullName>
    </submittedName>
</protein>
<dbReference type="InParanoid" id="A2E0F0"/>
<organism evidence="2 3">
    <name type="scientific">Trichomonas vaginalis (strain ATCC PRA-98 / G3)</name>
    <dbReference type="NCBI Taxonomy" id="412133"/>
    <lineage>
        <taxon>Eukaryota</taxon>
        <taxon>Metamonada</taxon>
        <taxon>Parabasalia</taxon>
        <taxon>Trichomonadida</taxon>
        <taxon>Trichomonadidae</taxon>
        <taxon>Trichomonas</taxon>
    </lineage>
</organism>
<reference evidence="2" key="1">
    <citation type="submission" date="2006-10" db="EMBL/GenBank/DDBJ databases">
        <authorList>
            <person name="Amadeo P."/>
            <person name="Zhao Q."/>
            <person name="Wortman J."/>
            <person name="Fraser-Liggett C."/>
            <person name="Carlton J."/>
        </authorList>
    </citation>
    <scope>NUCLEOTIDE SEQUENCE</scope>
    <source>
        <strain evidence="2">G3</strain>
    </source>
</reference>
<keyword evidence="3" id="KW-1185">Reference proteome</keyword>
<keyword evidence="1" id="KW-0175">Coiled coil</keyword>
<accession>A2E0F0</accession>
<dbReference type="KEGG" id="tva:4771815"/>
<feature type="coiled-coil region" evidence="1">
    <location>
        <begin position="185"/>
        <end position="237"/>
    </location>
</feature>
<name>A2E0F0_TRIV3</name>
<dbReference type="SMR" id="A2E0F0"/>
<evidence type="ECO:0000256" key="1">
    <source>
        <dbReference type="SAM" id="Coils"/>
    </source>
</evidence>
<proteinExistence type="predicted"/>
<gene>
    <name evidence="2" type="ORF">TVAG_043900</name>
</gene>
<dbReference type="EMBL" id="DS113279">
    <property type="protein sequence ID" value="EAY13830.1"/>
    <property type="molecule type" value="Genomic_DNA"/>
</dbReference>
<dbReference type="Proteomes" id="UP000001542">
    <property type="component" value="Unassembled WGS sequence"/>
</dbReference>
<dbReference type="VEuPathDB" id="TrichDB:TVAG_043900"/>
<evidence type="ECO:0000313" key="3">
    <source>
        <dbReference type="Proteomes" id="UP000001542"/>
    </source>
</evidence>